<dbReference type="PROSITE" id="PS50925">
    <property type="entry name" value="BLUF"/>
    <property type="match status" value="1"/>
</dbReference>
<evidence type="ECO:0000313" key="3">
    <source>
        <dbReference type="Proteomes" id="UP000596063"/>
    </source>
</evidence>
<protein>
    <submittedName>
        <fullName evidence="2">BLUF domain-containing protein</fullName>
    </submittedName>
</protein>
<dbReference type="RefSeq" id="WP_198568391.1">
    <property type="nucleotide sequence ID" value="NZ_CP066167.1"/>
</dbReference>
<dbReference type="SMR" id="A0A7T4QY70"/>
<dbReference type="KEGG" id="snan:I6N98_10885"/>
<sequence>MSGKRDSDDQKREQRYRDQKLVHCIYTAQLKAPLDEVELEAHLQDHYQQVDAGALTGVSLCEGRRLFHVIEGPEQEVDRLYKTMSIDKVSRQTVKLVHKPISQRDFSSMSAAYGEAGKKVFTRLEGNGAPALPRTRLRSLKNRDTANLLEQFLEGRWRSRDD</sequence>
<evidence type="ECO:0000259" key="1">
    <source>
        <dbReference type="PROSITE" id="PS50925"/>
    </source>
</evidence>
<evidence type="ECO:0000313" key="2">
    <source>
        <dbReference type="EMBL" id="QQD16889.1"/>
    </source>
</evidence>
<dbReference type="InterPro" id="IPR036046">
    <property type="entry name" value="Acylphosphatase-like_dom_sf"/>
</dbReference>
<dbReference type="SUPFAM" id="SSF54975">
    <property type="entry name" value="Acylphosphatase/BLUF domain-like"/>
    <property type="match status" value="1"/>
</dbReference>
<dbReference type="Pfam" id="PF04940">
    <property type="entry name" value="BLUF"/>
    <property type="match status" value="1"/>
</dbReference>
<dbReference type="Gene3D" id="3.30.70.100">
    <property type="match status" value="1"/>
</dbReference>
<dbReference type="GO" id="GO:0009882">
    <property type="term" value="F:blue light photoreceptor activity"/>
    <property type="evidence" value="ECO:0007669"/>
    <property type="project" value="InterPro"/>
</dbReference>
<dbReference type="Proteomes" id="UP000596063">
    <property type="component" value="Chromosome"/>
</dbReference>
<feature type="domain" description="BLUF" evidence="1">
    <location>
        <begin position="21"/>
        <end position="112"/>
    </location>
</feature>
<dbReference type="EMBL" id="CP066167">
    <property type="protein sequence ID" value="QQD16889.1"/>
    <property type="molecule type" value="Genomic_DNA"/>
</dbReference>
<dbReference type="GO" id="GO:0071949">
    <property type="term" value="F:FAD binding"/>
    <property type="evidence" value="ECO:0007669"/>
    <property type="project" value="InterPro"/>
</dbReference>
<reference evidence="2 3" key="1">
    <citation type="submission" date="2020-12" db="EMBL/GenBank/DDBJ databases">
        <authorList>
            <person name="Shan Y."/>
        </authorList>
    </citation>
    <scope>NUCLEOTIDE SEQUENCE [LARGE SCALE GENOMIC DNA]</scope>
    <source>
        <strain evidence="3">csc3.9</strain>
    </source>
</reference>
<dbReference type="AlphaFoldDB" id="A0A7T4QY70"/>
<dbReference type="SMART" id="SM01034">
    <property type="entry name" value="BLUF"/>
    <property type="match status" value="1"/>
</dbReference>
<name>A0A7T4QY70_9GAMM</name>
<organism evidence="2 3">
    <name type="scientific">Spongiibacter nanhainus</name>
    <dbReference type="NCBI Taxonomy" id="2794344"/>
    <lineage>
        <taxon>Bacteria</taxon>
        <taxon>Pseudomonadati</taxon>
        <taxon>Pseudomonadota</taxon>
        <taxon>Gammaproteobacteria</taxon>
        <taxon>Cellvibrionales</taxon>
        <taxon>Spongiibacteraceae</taxon>
        <taxon>Spongiibacter</taxon>
    </lineage>
</organism>
<gene>
    <name evidence="2" type="ORF">I6N98_10885</name>
</gene>
<dbReference type="InterPro" id="IPR007024">
    <property type="entry name" value="BLUF_domain"/>
</dbReference>
<proteinExistence type="predicted"/>
<accession>A0A7T4QY70</accession>
<keyword evidence="3" id="KW-1185">Reference proteome</keyword>